<keyword evidence="3" id="KW-1185">Reference proteome</keyword>
<evidence type="ECO:0008006" key="4">
    <source>
        <dbReference type="Google" id="ProtNLM"/>
    </source>
</evidence>
<evidence type="ECO:0000256" key="1">
    <source>
        <dbReference type="SAM" id="Phobius"/>
    </source>
</evidence>
<dbReference type="AlphaFoldDB" id="A0AAD2HLV9"/>
<dbReference type="Proteomes" id="UP001295794">
    <property type="component" value="Unassembled WGS sequence"/>
</dbReference>
<sequence>MISFSMSPSYRVIGFLPFLAGIMKSNVGAMALMPVIRATGATIGPMIGGLVANPYETRPNTFGKYEYRITYPYALPCLVIAFFCIFSWA</sequence>
<proteinExistence type="predicted"/>
<reference evidence="2" key="1">
    <citation type="submission" date="2023-11" db="EMBL/GenBank/DDBJ databases">
        <authorList>
            <person name="De Vega J J."/>
            <person name="De Vega J J."/>
        </authorList>
    </citation>
    <scope>NUCLEOTIDE SEQUENCE</scope>
</reference>
<keyword evidence="1" id="KW-1133">Transmembrane helix</keyword>
<comment type="caution">
    <text evidence="2">The sequence shown here is derived from an EMBL/GenBank/DDBJ whole genome shotgun (WGS) entry which is preliminary data.</text>
</comment>
<keyword evidence="1" id="KW-0812">Transmembrane</keyword>
<keyword evidence="1" id="KW-0472">Membrane</keyword>
<dbReference type="EMBL" id="CAVNYO010000429">
    <property type="protein sequence ID" value="CAK5278834.1"/>
    <property type="molecule type" value="Genomic_DNA"/>
</dbReference>
<evidence type="ECO:0000313" key="3">
    <source>
        <dbReference type="Proteomes" id="UP001295794"/>
    </source>
</evidence>
<organism evidence="2 3">
    <name type="scientific">Mycena citricolor</name>
    <dbReference type="NCBI Taxonomy" id="2018698"/>
    <lineage>
        <taxon>Eukaryota</taxon>
        <taxon>Fungi</taxon>
        <taxon>Dikarya</taxon>
        <taxon>Basidiomycota</taxon>
        <taxon>Agaricomycotina</taxon>
        <taxon>Agaricomycetes</taxon>
        <taxon>Agaricomycetidae</taxon>
        <taxon>Agaricales</taxon>
        <taxon>Marasmiineae</taxon>
        <taxon>Mycenaceae</taxon>
        <taxon>Mycena</taxon>
    </lineage>
</organism>
<protein>
    <recommendedName>
        <fullName evidence="4">Major facilitator superfamily (MFS) profile domain-containing protein</fullName>
    </recommendedName>
</protein>
<feature type="transmembrane region" description="Helical" evidence="1">
    <location>
        <begin position="69"/>
        <end position="88"/>
    </location>
</feature>
<gene>
    <name evidence="2" type="ORF">MYCIT1_LOCUS28460</name>
</gene>
<name>A0AAD2HLV9_9AGAR</name>
<evidence type="ECO:0000313" key="2">
    <source>
        <dbReference type="EMBL" id="CAK5278834.1"/>
    </source>
</evidence>
<accession>A0AAD2HLV9</accession>